<feature type="chain" id="PRO_5008110424" evidence="2">
    <location>
        <begin position="24"/>
        <end position="336"/>
    </location>
</feature>
<dbReference type="Proteomes" id="UP000005240">
    <property type="component" value="Unassembled WGS sequence"/>
</dbReference>
<reference evidence="4" key="4">
    <citation type="submission" date="2025-05" db="UniProtKB">
        <authorList>
            <consortium name="EnsemblFungi"/>
        </authorList>
    </citation>
    <scope>IDENTIFICATION</scope>
    <source>
        <strain evidence="4">isolate 1-1 / race 1 (BBBD)</strain>
    </source>
</reference>
<keyword evidence="2" id="KW-0732">Signal</keyword>
<protein>
    <submittedName>
        <fullName evidence="3 4">Uncharacterized protein</fullName>
    </submittedName>
</protein>
<feature type="compositionally biased region" description="Polar residues" evidence="1">
    <location>
        <begin position="81"/>
        <end position="95"/>
    </location>
</feature>
<keyword evidence="5" id="KW-1185">Reference proteome</keyword>
<name>A0A180GXP3_PUCT1</name>
<dbReference type="OrthoDB" id="2506589at2759"/>
<accession>A0A180GXP3</accession>
<reference evidence="4 5" key="3">
    <citation type="journal article" date="2017" name="G3 (Bethesda)">
        <title>Comparative analysis highlights variable genome content of wheat rusts and divergence of the mating loci.</title>
        <authorList>
            <person name="Cuomo C.A."/>
            <person name="Bakkeren G."/>
            <person name="Khalil H.B."/>
            <person name="Panwar V."/>
            <person name="Joly D."/>
            <person name="Linning R."/>
            <person name="Sakthikumar S."/>
            <person name="Song X."/>
            <person name="Adiconis X."/>
            <person name="Fan L."/>
            <person name="Goldberg J.M."/>
            <person name="Levin J.Z."/>
            <person name="Young S."/>
            <person name="Zeng Q."/>
            <person name="Anikster Y."/>
            <person name="Bruce M."/>
            <person name="Wang M."/>
            <person name="Yin C."/>
            <person name="McCallum B."/>
            <person name="Szabo L.J."/>
            <person name="Hulbert S."/>
            <person name="Chen X."/>
            <person name="Fellers J.P."/>
        </authorList>
    </citation>
    <scope>NUCLEOTIDE SEQUENCE</scope>
    <source>
        <strain evidence="4">isolate 1-1 / race 1 (BBBD)</strain>
        <strain evidence="5">Isolate 1-1 / race 1 (BBBD)</strain>
    </source>
</reference>
<organism evidence="3">
    <name type="scientific">Puccinia triticina (isolate 1-1 / race 1 (BBBD))</name>
    <name type="common">Brown leaf rust fungus</name>
    <dbReference type="NCBI Taxonomy" id="630390"/>
    <lineage>
        <taxon>Eukaryota</taxon>
        <taxon>Fungi</taxon>
        <taxon>Dikarya</taxon>
        <taxon>Basidiomycota</taxon>
        <taxon>Pucciniomycotina</taxon>
        <taxon>Pucciniomycetes</taxon>
        <taxon>Pucciniales</taxon>
        <taxon>Pucciniaceae</taxon>
        <taxon>Puccinia</taxon>
    </lineage>
</organism>
<dbReference type="EMBL" id="ADAS02000015">
    <property type="protein sequence ID" value="OAV97042.1"/>
    <property type="molecule type" value="Genomic_DNA"/>
</dbReference>
<feature type="signal peptide" evidence="2">
    <location>
        <begin position="1"/>
        <end position="23"/>
    </location>
</feature>
<proteinExistence type="predicted"/>
<evidence type="ECO:0000256" key="2">
    <source>
        <dbReference type="SAM" id="SignalP"/>
    </source>
</evidence>
<reference evidence="3" key="2">
    <citation type="submission" date="2016-05" db="EMBL/GenBank/DDBJ databases">
        <title>Comparative analysis highlights variable genome content of wheat rusts and divergence of the mating loci.</title>
        <authorList>
            <person name="Cuomo C.A."/>
            <person name="Bakkeren G."/>
            <person name="Szabo L."/>
            <person name="Khalil H."/>
            <person name="Joly D."/>
            <person name="Goldberg J."/>
            <person name="Young S."/>
            <person name="Zeng Q."/>
            <person name="Fellers J."/>
        </authorList>
    </citation>
    <scope>NUCLEOTIDE SEQUENCE [LARGE SCALE GENOMIC DNA]</scope>
    <source>
        <strain evidence="3">1-1 BBBD Race 1</strain>
    </source>
</reference>
<evidence type="ECO:0000313" key="4">
    <source>
        <dbReference type="EnsemblFungi" id="PTTG_12381-t43_1-p1"/>
    </source>
</evidence>
<evidence type="ECO:0000313" key="5">
    <source>
        <dbReference type="Proteomes" id="UP000005240"/>
    </source>
</evidence>
<feature type="region of interest" description="Disordered" evidence="1">
    <location>
        <begin position="50"/>
        <end position="131"/>
    </location>
</feature>
<reference evidence="3" key="1">
    <citation type="submission" date="2009-11" db="EMBL/GenBank/DDBJ databases">
        <authorList>
            <consortium name="The Broad Institute Genome Sequencing Platform"/>
            <person name="Ward D."/>
            <person name="Feldgarden M."/>
            <person name="Earl A."/>
            <person name="Young S.K."/>
            <person name="Zeng Q."/>
            <person name="Koehrsen M."/>
            <person name="Alvarado L."/>
            <person name="Berlin A."/>
            <person name="Bochicchio J."/>
            <person name="Borenstein D."/>
            <person name="Chapman S.B."/>
            <person name="Chen Z."/>
            <person name="Engels R."/>
            <person name="Freedman E."/>
            <person name="Gellesch M."/>
            <person name="Goldberg J."/>
            <person name="Griggs A."/>
            <person name="Gujja S."/>
            <person name="Heilman E."/>
            <person name="Heiman D."/>
            <person name="Hepburn T."/>
            <person name="Howarth C."/>
            <person name="Jen D."/>
            <person name="Larson L."/>
            <person name="Lewis B."/>
            <person name="Mehta T."/>
            <person name="Park D."/>
            <person name="Pearson M."/>
            <person name="Roberts A."/>
            <person name="Saif S."/>
            <person name="Shea T."/>
            <person name="Shenoy N."/>
            <person name="Sisk P."/>
            <person name="Stolte C."/>
            <person name="Sykes S."/>
            <person name="Thomson T."/>
            <person name="Walk T."/>
            <person name="White J."/>
            <person name="Yandava C."/>
            <person name="Izard J."/>
            <person name="Baranova O.V."/>
            <person name="Blanton J.M."/>
            <person name="Tanner A.C."/>
            <person name="Dewhirst F.E."/>
            <person name="Haas B."/>
            <person name="Nusbaum C."/>
            <person name="Birren B."/>
        </authorList>
    </citation>
    <scope>NUCLEOTIDE SEQUENCE [LARGE SCALE GENOMIC DNA]</scope>
    <source>
        <strain evidence="3">1-1 BBBD Race 1</strain>
    </source>
</reference>
<evidence type="ECO:0000313" key="3">
    <source>
        <dbReference type="EMBL" id="OAV97042.1"/>
    </source>
</evidence>
<sequence>MISKVFLAYILFALGAIPASSVAKPTAAADAEVPGTPAGAHLSTGNVTLAPISQTPAHPATPANSTTSANISAAAGHPPANVTSGPKSGNATDTVTAPKETKTNETSAAPHAAQPNAESPPTTTCFPKSKSHGIENHHCDKALDKVVFSTNQTLDKFSSLVFVNYKTCNIHIRKPQNGTLKKVDLILMVHNLTADCHSVGGVRSQSSKVAVQIERGTKENVHDVDIPVCKKEECPLTQSDCLSAFYQLPTNFKGVFINGKAKKPFARATSGNCTVTASTTDLSDFMMSRQFVLPTMRKLVNQCGEHPGKIYLSGGTKGYNGDIWLSTRASNKDLCH</sequence>
<feature type="compositionally biased region" description="Polar residues" evidence="1">
    <location>
        <begin position="116"/>
        <end position="126"/>
    </location>
</feature>
<dbReference type="EnsemblFungi" id="PTTG_12381-t43_1">
    <property type="protein sequence ID" value="PTTG_12381-t43_1-p1"/>
    <property type="gene ID" value="PTTG_12381"/>
</dbReference>
<feature type="compositionally biased region" description="Low complexity" evidence="1">
    <location>
        <begin position="55"/>
        <end position="75"/>
    </location>
</feature>
<dbReference type="VEuPathDB" id="FungiDB:PTTG_12381"/>
<dbReference type="STRING" id="630390.A0A180GXP3"/>
<gene>
    <name evidence="3" type="ORF">PTTG_12381</name>
</gene>
<evidence type="ECO:0000256" key="1">
    <source>
        <dbReference type="SAM" id="MobiDB-lite"/>
    </source>
</evidence>
<dbReference type="AlphaFoldDB" id="A0A180GXP3"/>